<keyword evidence="2 4" id="KW-0472">Membrane</keyword>
<name>A0ABN1QDJ2_9ACTN</name>
<proteinExistence type="predicted"/>
<dbReference type="PANTHER" id="PTHR30329">
    <property type="entry name" value="STATOR ELEMENT OF FLAGELLAR MOTOR COMPLEX"/>
    <property type="match status" value="1"/>
</dbReference>
<dbReference type="PRINTS" id="PR01021">
    <property type="entry name" value="OMPADOMAIN"/>
</dbReference>
<dbReference type="EMBL" id="BAAAHK010000007">
    <property type="protein sequence ID" value="GAA0941183.1"/>
    <property type="molecule type" value="Genomic_DNA"/>
</dbReference>
<comment type="caution">
    <text evidence="7">The sequence shown here is derived from an EMBL/GenBank/DDBJ whole genome shotgun (WGS) entry which is preliminary data.</text>
</comment>
<comment type="subcellular location">
    <subcellularLocation>
        <location evidence="1">Cell outer membrane</location>
    </subcellularLocation>
</comment>
<dbReference type="Pfam" id="PF00691">
    <property type="entry name" value="OmpA"/>
    <property type="match status" value="1"/>
</dbReference>
<dbReference type="Gene3D" id="3.30.1330.60">
    <property type="entry name" value="OmpA-like domain"/>
    <property type="match status" value="1"/>
</dbReference>
<protein>
    <recommendedName>
        <fullName evidence="6">OmpA-like domain-containing protein</fullName>
    </recommendedName>
</protein>
<dbReference type="InterPro" id="IPR050330">
    <property type="entry name" value="Bact_OuterMem_StrucFunc"/>
</dbReference>
<evidence type="ECO:0000256" key="3">
    <source>
        <dbReference type="ARBA" id="ARBA00023237"/>
    </source>
</evidence>
<gene>
    <name evidence="7" type="ORF">GCM10009554_32580</name>
</gene>
<accession>A0ABN1QDJ2</accession>
<evidence type="ECO:0000256" key="1">
    <source>
        <dbReference type="ARBA" id="ARBA00004442"/>
    </source>
</evidence>
<dbReference type="PROSITE" id="PS51123">
    <property type="entry name" value="OMPA_2"/>
    <property type="match status" value="1"/>
</dbReference>
<dbReference type="RefSeq" id="WP_343969870.1">
    <property type="nucleotide sequence ID" value="NZ_BAAAHK010000007.1"/>
</dbReference>
<feature type="domain" description="OmpA-like" evidence="6">
    <location>
        <begin position="213"/>
        <end position="331"/>
    </location>
</feature>
<evidence type="ECO:0000259" key="6">
    <source>
        <dbReference type="PROSITE" id="PS51123"/>
    </source>
</evidence>
<evidence type="ECO:0000256" key="4">
    <source>
        <dbReference type="PROSITE-ProRule" id="PRU00473"/>
    </source>
</evidence>
<dbReference type="InterPro" id="IPR006664">
    <property type="entry name" value="OMP_bac"/>
</dbReference>
<reference evidence="7 8" key="1">
    <citation type="journal article" date="2019" name="Int. J. Syst. Evol. Microbiol.">
        <title>The Global Catalogue of Microorganisms (GCM) 10K type strain sequencing project: providing services to taxonomists for standard genome sequencing and annotation.</title>
        <authorList>
            <consortium name="The Broad Institute Genomics Platform"/>
            <consortium name="The Broad Institute Genome Sequencing Center for Infectious Disease"/>
            <person name="Wu L."/>
            <person name="Ma J."/>
        </authorList>
    </citation>
    <scope>NUCLEOTIDE SEQUENCE [LARGE SCALE GENOMIC DNA]</scope>
    <source>
        <strain evidence="7 8">JCM 10977</strain>
    </source>
</reference>
<dbReference type="InterPro" id="IPR006665">
    <property type="entry name" value="OmpA-like"/>
</dbReference>
<dbReference type="InterPro" id="IPR036737">
    <property type="entry name" value="OmpA-like_sf"/>
</dbReference>
<evidence type="ECO:0000313" key="7">
    <source>
        <dbReference type="EMBL" id="GAA0941183.1"/>
    </source>
</evidence>
<evidence type="ECO:0000256" key="2">
    <source>
        <dbReference type="ARBA" id="ARBA00023136"/>
    </source>
</evidence>
<dbReference type="Proteomes" id="UP001500542">
    <property type="component" value="Unassembled WGS sequence"/>
</dbReference>
<dbReference type="SUPFAM" id="SSF103088">
    <property type="entry name" value="OmpA-like"/>
    <property type="match status" value="1"/>
</dbReference>
<evidence type="ECO:0000313" key="8">
    <source>
        <dbReference type="Proteomes" id="UP001500542"/>
    </source>
</evidence>
<keyword evidence="3" id="KW-0998">Cell outer membrane</keyword>
<dbReference type="CDD" id="cd07185">
    <property type="entry name" value="OmpA_C-like"/>
    <property type="match status" value="1"/>
</dbReference>
<organism evidence="7 8">
    <name type="scientific">Kribbella koreensis</name>
    <dbReference type="NCBI Taxonomy" id="57909"/>
    <lineage>
        <taxon>Bacteria</taxon>
        <taxon>Bacillati</taxon>
        <taxon>Actinomycetota</taxon>
        <taxon>Actinomycetes</taxon>
        <taxon>Propionibacteriales</taxon>
        <taxon>Kribbellaceae</taxon>
        <taxon>Kribbella</taxon>
    </lineage>
</organism>
<evidence type="ECO:0000256" key="5">
    <source>
        <dbReference type="SAM" id="MobiDB-lite"/>
    </source>
</evidence>
<keyword evidence="8" id="KW-1185">Reference proteome</keyword>
<sequence>MSAPPTPGTPSTTSPAPTPAADPECAPGAGRTVRKLPAVTVPEVVVAPLTYDDNGTQKTAVEGFTVPAQLIDAGCVIQYDAPGGCLGAVKITGATIPPVTIPGSVLAGSQQEFPGVTVAGKAVPAVTSPQICQVENKGVLPTVTRKGVVRRGVSRNGAARPGGFVKGEGSVPDLRIQTVKVPEVRLPDVDVDPARLESRKLPGQEKVDVFTGEGKVSYVAPGDVLFDTDKATIRPDAAKALHAIAVKIKGEHPDAKLRVEGHTDDRGDATYGLRLSERRAQAVAQYLIRTEHFAAARITTKGFGETAPAVPNTSDANRQKNRRVVITVASR</sequence>
<feature type="region of interest" description="Disordered" evidence="5">
    <location>
        <begin position="1"/>
        <end position="30"/>
    </location>
</feature>
<dbReference type="PANTHER" id="PTHR30329:SF21">
    <property type="entry name" value="LIPOPROTEIN YIAD-RELATED"/>
    <property type="match status" value="1"/>
</dbReference>
<feature type="compositionally biased region" description="Low complexity" evidence="5">
    <location>
        <begin position="9"/>
        <end position="21"/>
    </location>
</feature>